<accession>A0AAE0L2Y9</accession>
<proteinExistence type="predicted"/>
<dbReference type="AlphaFoldDB" id="A0AAE0L2Y9"/>
<reference evidence="1 2" key="1">
    <citation type="journal article" date="2015" name="Genome Biol. Evol.">
        <title>Comparative Genomics of a Bacterivorous Green Alga Reveals Evolutionary Causalities and Consequences of Phago-Mixotrophic Mode of Nutrition.</title>
        <authorList>
            <person name="Burns J.A."/>
            <person name="Paasch A."/>
            <person name="Narechania A."/>
            <person name="Kim E."/>
        </authorList>
    </citation>
    <scope>NUCLEOTIDE SEQUENCE [LARGE SCALE GENOMIC DNA]</scope>
    <source>
        <strain evidence="1 2">PLY_AMNH</strain>
    </source>
</reference>
<dbReference type="Proteomes" id="UP001190700">
    <property type="component" value="Unassembled WGS sequence"/>
</dbReference>
<comment type="caution">
    <text evidence="1">The sequence shown here is derived from an EMBL/GenBank/DDBJ whole genome shotgun (WGS) entry which is preliminary data.</text>
</comment>
<keyword evidence="2" id="KW-1185">Reference proteome</keyword>
<protein>
    <submittedName>
        <fullName evidence="1">Uncharacterized protein</fullName>
    </submittedName>
</protein>
<dbReference type="EMBL" id="LGRX02010676">
    <property type="protein sequence ID" value="KAK3269912.1"/>
    <property type="molecule type" value="Genomic_DNA"/>
</dbReference>
<sequence>MDVTARSLRAGLQLRRLLPQPATSTTAYLLRPGALAQEGGLWRYPRRAGLEDYPYFWGWRNRVLRLRKVERVAVGGTLRRTVGRWQRACMTSAARKLDLLFFLQLWRHTIKVRCMLRRISTKWVRRGIWTLLAGRCFRWWGRWAKQVDIAYRHCRRMRCRRLLRRWCLLLAAARCCRSAIGRQRARGKHHLQRTHFRRWSECACRSRWRRHVIAWQSRRATGTAKALLRLSLCEWRRCQLHCKIARRAAAVKCGLLRLVVQEHRLRGVCHEWQHAAQDQASWALLEKQAYLRVLGGRVAEILHIWRQVARSAASLGLGIRRLARTRAETGIRTTLMHWREWCNLRSALRQLQLLCVQRFSGRFMAAALSAWQRHHALKVARRAVDRRRGSRCLDDSWHCWARAVQLHKFVAAMIGGSLKLASRRALEEWRWLLARGQGRRRALRQALRHVHRHTAGSALVAWSACARQAQRRAQCGLRVARVWRHHTLFRVVASWQELLKDRKDNELGALWQAWSTWRHGVARATASHRRVLGMAQRACWGLARTAWLAWVWCSASSRACRLDLARLSAKRMRGALARWV</sequence>
<evidence type="ECO:0000313" key="1">
    <source>
        <dbReference type="EMBL" id="KAK3269912.1"/>
    </source>
</evidence>
<organism evidence="1 2">
    <name type="scientific">Cymbomonas tetramitiformis</name>
    <dbReference type="NCBI Taxonomy" id="36881"/>
    <lineage>
        <taxon>Eukaryota</taxon>
        <taxon>Viridiplantae</taxon>
        <taxon>Chlorophyta</taxon>
        <taxon>Pyramimonadophyceae</taxon>
        <taxon>Pyramimonadales</taxon>
        <taxon>Pyramimonadaceae</taxon>
        <taxon>Cymbomonas</taxon>
    </lineage>
</organism>
<name>A0AAE0L2Y9_9CHLO</name>
<evidence type="ECO:0000313" key="2">
    <source>
        <dbReference type="Proteomes" id="UP001190700"/>
    </source>
</evidence>
<gene>
    <name evidence="1" type="ORF">CYMTET_21665</name>
</gene>